<dbReference type="Gene3D" id="3.30.40.10">
    <property type="entry name" value="Zinc/RING finger domain, C3HC4 (zinc finger)"/>
    <property type="match status" value="1"/>
</dbReference>
<evidence type="ECO:0000256" key="5">
    <source>
        <dbReference type="ARBA" id="ARBA00022723"/>
    </source>
</evidence>
<dbReference type="GO" id="GO:0061630">
    <property type="term" value="F:ubiquitin protein ligase activity"/>
    <property type="evidence" value="ECO:0007669"/>
    <property type="project" value="UniProtKB-EC"/>
</dbReference>
<dbReference type="PROSITE" id="PS50089">
    <property type="entry name" value="ZF_RING_2"/>
    <property type="match status" value="1"/>
</dbReference>
<keyword evidence="4" id="KW-0808">Transferase</keyword>
<evidence type="ECO:0000256" key="3">
    <source>
        <dbReference type="ARBA" id="ARBA00012483"/>
    </source>
</evidence>
<evidence type="ECO:0000256" key="7">
    <source>
        <dbReference type="ARBA" id="ARBA00022786"/>
    </source>
</evidence>
<dbReference type="InterPro" id="IPR001841">
    <property type="entry name" value="Znf_RING"/>
</dbReference>
<sequence length="561" mass="61271">MQGQGHGSNASEDPTLRLLLQNNGMDPNDGHISGNHGTTAQTILSGQGQGIGYGRLQLDLNEPLQLTVDLPRTGRTSGNQQILASFDSLSPIMIHSGSAGYVVEETINREGLLLTNGQSRLLCKRRASKVPQPQNAVLNIPTAASSSNNGSHLARPVLPVATSPIHIGQMDSYQSNTRLRTFLSQQNPGPVNTSAWNSSNFNAQATGPHRQRPVVSPFGSLSTQNSQIRSVPANPSMLHHQQQPTVGVSNQLQQLTVGIPNQSQQQNIVGAHNPMQTPLSSQNWNVPAMPSHGHQSFGSAVTIQPGNVQPNMNLVNGNSSFVGNAAASSRIQSGSDWNICSTALRHGGWRITIPYTDASHTIRDLEAALRSNNYRPTQVPQRSGAIAAERQAGNNIRLSRTMSSQMTAQRRRRLISQMRSYLRLVRRSGGLRTEDATEMGRSFLQTMYALETTHDDMRLDIDNMSYEELLDLENRMGNVSTGLSQATIQANLRRRKFQPITIAPTAPTAETEQCCICQEDYADGEELGKLDCGHDFHFNCIKQWFGHKNLCPVCKKTALAI</sequence>
<evidence type="ECO:0000256" key="8">
    <source>
        <dbReference type="ARBA" id="ARBA00022833"/>
    </source>
</evidence>
<organism evidence="12 13">
    <name type="scientific">Hibiscus syriacus</name>
    <name type="common">Rose of Sharon</name>
    <dbReference type="NCBI Taxonomy" id="106335"/>
    <lineage>
        <taxon>Eukaryota</taxon>
        <taxon>Viridiplantae</taxon>
        <taxon>Streptophyta</taxon>
        <taxon>Embryophyta</taxon>
        <taxon>Tracheophyta</taxon>
        <taxon>Spermatophyta</taxon>
        <taxon>Magnoliopsida</taxon>
        <taxon>eudicotyledons</taxon>
        <taxon>Gunneridae</taxon>
        <taxon>Pentapetalae</taxon>
        <taxon>rosids</taxon>
        <taxon>malvids</taxon>
        <taxon>Malvales</taxon>
        <taxon>Malvaceae</taxon>
        <taxon>Malvoideae</taxon>
        <taxon>Hibiscus</taxon>
    </lineage>
</organism>
<dbReference type="SMART" id="SM00184">
    <property type="entry name" value="RING"/>
    <property type="match status" value="1"/>
</dbReference>
<evidence type="ECO:0000256" key="9">
    <source>
        <dbReference type="PROSITE-ProRule" id="PRU00175"/>
    </source>
</evidence>
<dbReference type="SUPFAM" id="SSF57850">
    <property type="entry name" value="RING/U-box"/>
    <property type="match status" value="1"/>
</dbReference>
<dbReference type="EC" id="2.3.2.27" evidence="3"/>
<evidence type="ECO:0000256" key="2">
    <source>
        <dbReference type="ARBA" id="ARBA00004906"/>
    </source>
</evidence>
<gene>
    <name evidence="12" type="ORF">F3Y22_tig00110462pilonHSYRG00020</name>
</gene>
<keyword evidence="7" id="KW-0833">Ubl conjugation pathway</keyword>
<feature type="region of interest" description="Disordered" evidence="10">
    <location>
        <begin position="20"/>
        <end position="39"/>
    </location>
</feature>
<evidence type="ECO:0000313" key="12">
    <source>
        <dbReference type="EMBL" id="KAE8703754.1"/>
    </source>
</evidence>
<name>A0A6A3AGQ4_HIBSY</name>
<evidence type="ECO:0000313" key="13">
    <source>
        <dbReference type="Proteomes" id="UP000436088"/>
    </source>
</evidence>
<comment type="caution">
    <text evidence="12">The sequence shown here is derived from an EMBL/GenBank/DDBJ whole genome shotgun (WGS) entry which is preliminary data.</text>
</comment>
<dbReference type="FunFam" id="3.30.40.10:FF:000309">
    <property type="entry name" value="E3 ubiquitin-protein ligase MBR2"/>
    <property type="match status" value="1"/>
</dbReference>
<evidence type="ECO:0000256" key="10">
    <source>
        <dbReference type="SAM" id="MobiDB-lite"/>
    </source>
</evidence>
<evidence type="ECO:0000256" key="6">
    <source>
        <dbReference type="ARBA" id="ARBA00022771"/>
    </source>
</evidence>
<dbReference type="InterPro" id="IPR045191">
    <property type="entry name" value="MBR1/2-like"/>
</dbReference>
<evidence type="ECO:0000256" key="1">
    <source>
        <dbReference type="ARBA" id="ARBA00000900"/>
    </source>
</evidence>
<dbReference type="InterPro" id="IPR013083">
    <property type="entry name" value="Znf_RING/FYVE/PHD"/>
</dbReference>
<protein>
    <recommendedName>
        <fullName evidence="3">RING-type E3 ubiquitin transferase</fullName>
        <ecNumber evidence="3">2.3.2.27</ecNumber>
    </recommendedName>
</protein>
<dbReference type="PANTHER" id="PTHR22937">
    <property type="entry name" value="E3 UBIQUITIN-PROTEIN LIGASE RNF165"/>
    <property type="match status" value="1"/>
</dbReference>
<dbReference type="Proteomes" id="UP000436088">
    <property type="component" value="Unassembled WGS sequence"/>
</dbReference>
<keyword evidence="13" id="KW-1185">Reference proteome</keyword>
<dbReference type="PANTHER" id="PTHR22937:SF199">
    <property type="entry name" value="RING-TYPE E3 UBIQUITIN TRANSFERASE"/>
    <property type="match status" value="1"/>
</dbReference>
<evidence type="ECO:0000256" key="4">
    <source>
        <dbReference type="ARBA" id="ARBA00022679"/>
    </source>
</evidence>
<evidence type="ECO:0000259" key="11">
    <source>
        <dbReference type="PROSITE" id="PS50089"/>
    </source>
</evidence>
<keyword evidence="8" id="KW-0862">Zinc</keyword>
<dbReference type="AlphaFoldDB" id="A0A6A3AGQ4"/>
<keyword evidence="5" id="KW-0479">Metal-binding</keyword>
<dbReference type="GO" id="GO:0010228">
    <property type="term" value="P:vegetative to reproductive phase transition of meristem"/>
    <property type="evidence" value="ECO:0007669"/>
    <property type="project" value="UniProtKB-ARBA"/>
</dbReference>
<accession>A0A6A3AGQ4</accession>
<dbReference type="GO" id="GO:0008270">
    <property type="term" value="F:zinc ion binding"/>
    <property type="evidence" value="ECO:0007669"/>
    <property type="project" value="UniProtKB-KW"/>
</dbReference>
<dbReference type="EMBL" id="VEPZ02000996">
    <property type="protein sequence ID" value="KAE8703754.1"/>
    <property type="molecule type" value="Genomic_DNA"/>
</dbReference>
<dbReference type="Pfam" id="PF13639">
    <property type="entry name" value="zf-RING_2"/>
    <property type="match status" value="1"/>
</dbReference>
<keyword evidence="6 9" id="KW-0863">Zinc-finger</keyword>
<feature type="domain" description="RING-type" evidence="11">
    <location>
        <begin position="514"/>
        <end position="555"/>
    </location>
</feature>
<comment type="catalytic activity">
    <reaction evidence="1">
        <text>S-ubiquitinyl-[E2 ubiquitin-conjugating enzyme]-L-cysteine + [acceptor protein]-L-lysine = [E2 ubiquitin-conjugating enzyme]-L-cysteine + N(6)-ubiquitinyl-[acceptor protein]-L-lysine.</text>
        <dbReference type="EC" id="2.3.2.27"/>
    </reaction>
</comment>
<dbReference type="GO" id="GO:0043161">
    <property type="term" value="P:proteasome-mediated ubiquitin-dependent protein catabolic process"/>
    <property type="evidence" value="ECO:0007669"/>
    <property type="project" value="UniProtKB-ARBA"/>
</dbReference>
<proteinExistence type="predicted"/>
<comment type="pathway">
    <text evidence="2">Protein modification; protein ubiquitination.</text>
</comment>
<reference evidence="12" key="1">
    <citation type="submission" date="2019-09" db="EMBL/GenBank/DDBJ databases">
        <title>Draft genome information of white flower Hibiscus syriacus.</title>
        <authorList>
            <person name="Kim Y.-M."/>
        </authorList>
    </citation>
    <scope>NUCLEOTIDE SEQUENCE [LARGE SCALE GENOMIC DNA]</scope>
    <source>
        <strain evidence="12">YM2019G1</strain>
    </source>
</reference>